<dbReference type="GeneID" id="93496724"/>
<reference evidence="2 3" key="1">
    <citation type="submission" date="2016-01" db="EMBL/GenBank/DDBJ databases">
        <title>The new phylogeny of the genus Mycobacterium.</title>
        <authorList>
            <person name="Tarcisio F."/>
            <person name="Conor M."/>
            <person name="Antonella G."/>
            <person name="Elisabetta G."/>
            <person name="Giulia F.S."/>
            <person name="Sara T."/>
            <person name="Anna F."/>
            <person name="Clotilde B."/>
            <person name="Roberto B."/>
            <person name="Veronica D.S."/>
            <person name="Fabio R."/>
            <person name="Monica P."/>
            <person name="Olivier J."/>
            <person name="Enrico T."/>
            <person name="Nicola S."/>
        </authorList>
    </citation>
    <scope>NUCLEOTIDE SEQUENCE [LARGE SCALE GENOMIC DNA]</scope>
    <source>
        <strain evidence="2 3">DSM 45176</strain>
    </source>
</reference>
<name>A0A1X2DCJ9_9MYCO</name>
<organism evidence="2 3">
    <name type="scientific">Mycobacterium riyadhense</name>
    <dbReference type="NCBI Taxonomy" id="486698"/>
    <lineage>
        <taxon>Bacteria</taxon>
        <taxon>Bacillati</taxon>
        <taxon>Actinomycetota</taxon>
        <taxon>Actinomycetes</taxon>
        <taxon>Mycobacteriales</taxon>
        <taxon>Mycobacteriaceae</taxon>
        <taxon>Mycobacterium</taxon>
    </lineage>
</organism>
<feature type="domain" description="UspA" evidence="1">
    <location>
        <begin position="11"/>
        <end position="65"/>
    </location>
</feature>
<dbReference type="RefSeq" id="WP_085249072.1">
    <property type="nucleotide sequence ID" value="NZ_CAJMWJ010000001.1"/>
</dbReference>
<evidence type="ECO:0000313" key="3">
    <source>
        <dbReference type="Proteomes" id="UP000193087"/>
    </source>
</evidence>
<dbReference type="InterPro" id="IPR006016">
    <property type="entry name" value="UspA"/>
</dbReference>
<dbReference type="OrthoDB" id="3174546at2"/>
<keyword evidence="3" id="KW-1185">Reference proteome</keyword>
<gene>
    <name evidence="2" type="ORF">AWC22_11110</name>
</gene>
<evidence type="ECO:0000259" key="1">
    <source>
        <dbReference type="Pfam" id="PF00582"/>
    </source>
</evidence>
<proteinExistence type="predicted"/>
<sequence>MSDQHTHPGFVVGVDGSPSSTMAVEWAARDAEMRNVPLKLVHVVPPLVTAGGGRSDIEALTGFARARRHRYQDG</sequence>
<dbReference type="EMBL" id="LQPQ01000027">
    <property type="protein sequence ID" value="ORW85868.1"/>
    <property type="molecule type" value="Genomic_DNA"/>
</dbReference>
<dbReference type="SUPFAM" id="SSF52402">
    <property type="entry name" value="Adenine nucleotide alpha hydrolases-like"/>
    <property type="match status" value="1"/>
</dbReference>
<comment type="caution">
    <text evidence="2">The sequence shown here is derived from an EMBL/GenBank/DDBJ whole genome shotgun (WGS) entry which is preliminary data.</text>
</comment>
<dbReference type="Proteomes" id="UP000193087">
    <property type="component" value="Unassembled WGS sequence"/>
</dbReference>
<dbReference type="Pfam" id="PF00582">
    <property type="entry name" value="Usp"/>
    <property type="match status" value="1"/>
</dbReference>
<evidence type="ECO:0000313" key="2">
    <source>
        <dbReference type="EMBL" id="ORW85868.1"/>
    </source>
</evidence>
<dbReference type="Gene3D" id="3.40.50.620">
    <property type="entry name" value="HUPs"/>
    <property type="match status" value="1"/>
</dbReference>
<dbReference type="AlphaFoldDB" id="A0A1X2DCJ9"/>
<accession>A0A1X2DCJ9</accession>
<dbReference type="InterPro" id="IPR014729">
    <property type="entry name" value="Rossmann-like_a/b/a_fold"/>
</dbReference>
<protein>
    <recommendedName>
        <fullName evidence="1">UspA domain-containing protein</fullName>
    </recommendedName>
</protein>